<dbReference type="EMBL" id="FSRL01000002">
    <property type="protein sequence ID" value="SIO29161.1"/>
    <property type="molecule type" value="Genomic_DNA"/>
</dbReference>
<dbReference type="RefSeq" id="WP_074257819.1">
    <property type="nucleotide sequence ID" value="NZ_FSRL01000002.1"/>
</dbReference>
<dbReference type="PROSITE" id="PS51257">
    <property type="entry name" value="PROKAR_LIPOPROTEIN"/>
    <property type="match status" value="1"/>
</dbReference>
<reference evidence="2" key="1">
    <citation type="submission" date="2016-11" db="EMBL/GenBank/DDBJ databases">
        <authorList>
            <person name="Varghese N."/>
            <person name="Submissions S."/>
        </authorList>
    </citation>
    <scope>NUCLEOTIDE SEQUENCE [LARGE SCALE GENOMIC DNA]</scope>
    <source>
        <strain evidence="2">DSM 29440</strain>
    </source>
</reference>
<keyword evidence="2" id="KW-1185">Reference proteome</keyword>
<sequence>MKPLLLLLPLALVACSKDRGPDAVAAYPDLYLCQLEGGYEKIENDYERRAVEGEIARRGLQCYQGTVRKPDSPLFR</sequence>
<evidence type="ECO:0000313" key="1">
    <source>
        <dbReference type="EMBL" id="SIO29161.1"/>
    </source>
</evidence>
<dbReference type="AlphaFoldDB" id="A0A1N6IB02"/>
<gene>
    <name evidence="1" type="ORF">SAMN05444002_3639</name>
</gene>
<evidence type="ECO:0000313" key="2">
    <source>
        <dbReference type="Proteomes" id="UP000184932"/>
    </source>
</evidence>
<dbReference type="OrthoDB" id="9800945at2"/>
<proteinExistence type="predicted"/>
<name>A0A1N6IB02_9RHOB</name>
<organism evidence="1 2">
    <name type="scientific">Vannielia litorea</name>
    <dbReference type="NCBI Taxonomy" id="1217970"/>
    <lineage>
        <taxon>Bacteria</taxon>
        <taxon>Pseudomonadati</taxon>
        <taxon>Pseudomonadota</taxon>
        <taxon>Alphaproteobacteria</taxon>
        <taxon>Rhodobacterales</taxon>
        <taxon>Paracoccaceae</taxon>
        <taxon>Vannielia</taxon>
    </lineage>
</organism>
<dbReference type="Proteomes" id="UP000184932">
    <property type="component" value="Unassembled WGS sequence"/>
</dbReference>
<protein>
    <recommendedName>
        <fullName evidence="3">Lipoprotein</fullName>
    </recommendedName>
</protein>
<accession>A0A1N6IB02</accession>
<evidence type="ECO:0008006" key="3">
    <source>
        <dbReference type="Google" id="ProtNLM"/>
    </source>
</evidence>